<accession>A0A8T0BQY9</accession>
<dbReference type="InterPro" id="IPR016024">
    <property type="entry name" value="ARM-type_fold"/>
</dbReference>
<dbReference type="Gene3D" id="1.25.40.180">
    <property type="match status" value="1"/>
</dbReference>
<dbReference type="Pfam" id="PF02854">
    <property type="entry name" value="MIF4G"/>
    <property type="match status" value="1"/>
</dbReference>
<name>A0A8T0BQY9_SILME</name>
<feature type="region of interest" description="Disordered" evidence="2">
    <location>
        <begin position="85"/>
        <end position="113"/>
    </location>
</feature>
<dbReference type="GO" id="GO:0003743">
    <property type="term" value="F:translation initiation factor activity"/>
    <property type="evidence" value="ECO:0007669"/>
    <property type="project" value="TreeGrafter"/>
</dbReference>
<evidence type="ECO:0000256" key="1">
    <source>
        <dbReference type="SAM" id="Coils"/>
    </source>
</evidence>
<dbReference type="AlphaFoldDB" id="A0A8T0BQY9"/>
<feature type="region of interest" description="Disordered" evidence="2">
    <location>
        <begin position="1"/>
        <end position="30"/>
    </location>
</feature>
<dbReference type="InterPro" id="IPR003890">
    <property type="entry name" value="MIF4G-like_typ-3"/>
</dbReference>
<dbReference type="PANTHER" id="PTHR23253:SF78">
    <property type="entry name" value="EUKARYOTIC TRANSLATION INITIATION FACTOR 4G1, ISOFORM B-RELATED"/>
    <property type="match status" value="1"/>
</dbReference>
<evidence type="ECO:0000256" key="2">
    <source>
        <dbReference type="SAM" id="MobiDB-lite"/>
    </source>
</evidence>
<dbReference type="EMBL" id="JABFDY010000004">
    <property type="protein sequence ID" value="KAF7707816.1"/>
    <property type="molecule type" value="Genomic_DNA"/>
</dbReference>
<feature type="domain" description="MIF4G" evidence="3">
    <location>
        <begin position="264"/>
        <end position="330"/>
    </location>
</feature>
<dbReference type="PANTHER" id="PTHR23253">
    <property type="entry name" value="EUKARYOTIC TRANSLATION INITIATION FACTOR 4 GAMMA"/>
    <property type="match status" value="1"/>
</dbReference>
<feature type="coiled-coil region" evidence="1">
    <location>
        <begin position="257"/>
        <end position="284"/>
    </location>
</feature>
<dbReference type="SUPFAM" id="SSF48371">
    <property type="entry name" value="ARM repeat"/>
    <property type="match status" value="1"/>
</dbReference>
<organism evidence="4 5">
    <name type="scientific">Silurus meridionalis</name>
    <name type="common">Southern catfish</name>
    <name type="synonym">Silurus soldatovi meridionalis</name>
    <dbReference type="NCBI Taxonomy" id="175797"/>
    <lineage>
        <taxon>Eukaryota</taxon>
        <taxon>Metazoa</taxon>
        <taxon>Chordata</taxon>
        <taxon>Craniata</taxon>
        <taxon>Vertebrata</taxon>
        <taxon>Euteleostomi</taxon>
        <taxon>Actinopterygii</taxon>
        <taxon>Neopterygii</taxon>
        <taxon>Teleostei</taxon>
        <taxon>Ostariophysi</taxon>
        <taxon>Siluriformes</taxon>
        <taxon>Siluridae</taxon>
        <taxon>Silurus</taxon>
    </lineage>
</organism>
<dbReference type="Proteomes" id="UP000606274">
    <property type="component" value="Unassembled WGS sequence"/>
</dbReference>
<keyword evidence="1" id="KW-0175">Coiled coil</keyword>
<evidence type="ECO:0000313" key="4">
    <source>
        <dbReference type="EMBL" id="KAF7707816.1"/>
    </source>
</evidence>
<feature type="region of interest" description="Disordered" evidence="2">
    <location>
        <begin position="194"/>
        <end position="233"/>
    </location>
</feature>
<comment type="caution">
    <text evidence="4">The sequence shown here is derived from an EMBL/GenBank/DDBJ whole genome shotgun (WGS) entry which is preliminary data.</text>
</comment>
<protein>
    <recommendedName>
        <fullName evidence="3">MIF4G domain-containing protein</fullName>
    </recommendedName>
</protein>
<dbReference type="GO" id="GO:0016281">
    <property type="term" value="C:eukaryotic translation initiation factor 4F complex"/>
    <property type="evidence" value="ECO:0007669"/>
    <property type="project" value="TreeGrafter"/>
</dbReference>
<reference evidence="4" key="1">
    <citation type="submission" date="2020-08" db="EMBL/GenBank/DDBJ databases">
        <title>Chromosome-level assembly of Southern catfish (Silurus meridionalis) provides insights into visual adaptation to the nocturnal and benthic lifestyles.</title>
        <authorList>
            <person name="Zhang Y."/>
            <person name="Wang D."/>
            <person name="Peng Z."/>
        </authorList>
    </citation>
    <scope>NUCLEOTIDE SEQUENCE</scope>
    <source>
        <strain evidence="4">SWU-2019-XX</strain>
        <tissue evidence="4">Muscle</tissue>
    </source>
</reference>
<gene>
    <name evidence="4" type="ORF">HF521_016873</name>
</gene>
<proteinExistence type="predicted"/>
<sequence>MSLHCSNIHLPRGRGKRSLSEILTRTTRTSRRRSYQKLAGVGSPLCQWEMSFPSLCLCRAQGPPAPGDLKPDEQLESYSVKSAALDGTEKSTSSAEPGPAQAVTPKPDKTEPVHVPPEVPASALFTIDEPKQTQLLVLTTPNRSESCPLTFIDKPELAFQQSDFDLEPVSTTVENSSVSPVIVEHLASAETPADEIEAQEAEPPKNEPEPGSEDESNDEVLSPVEEPNNTTMHRSQLQRLKYLKYSSRNWKQLFQFLVFMMIDCERLQDELEEANNKARRKTRGNVKFIWELFKLRMLTESIIHNCVVKLLKQNDEESLECLSILLTTAG</sequence>
<dbReference type="GO" id="GO:0003729">
    <property type="term" value="F:mRNA binding"/>
    <property type="evidence" value="ECO:0007669"/>
    <property type="project" value="TreeGrafter"/>
</dbReference>
<evidence type="ECO:0000259" key="3">
    <source>
        <dbReference type="Pfam" id="PF02854"/>
    </source>
</evidence>
<evidence type="ECO:0000313" key="5">
    <source>
        <dbReference type="Proteomes" id="UP000606274"/>
    </source>
</evidence>
<keyword evidence="5" id="KW-1185">Reference proteome</keyword>